<evidence type="ECO:0000313" key="8">
    <source>
        <dbReference type="Proteomes" id="UP000285120"/>
    </source>
</evidence>
<keyword evidence="3" id="KW-0159">Chromosome partition</keyword>
<dbReference type="PANTHER" id="PTHR33375">
    <property type="entry name" value="CHROMOSOME-PARTITIONING PROTEIN PARB-RELATED"/>
    <property type="match status" value="1"/>
</dbReference>
<evidence type="ECO:0000256" key="5">
    <source>
        <dbReference type="SAM" id="Coils"/>
    </source>
</evidence>
<comment type="subcellular location">
    <subcellularLocation>
        <location evidence="1">Cytoplasm</location>
        <location evidence="1">Nucleoid</location>
    </subcellularLocation>
</comment>
<reference evidence="7 8" key="1">
    <citation type="submission" date="2018-09" db="EMBL/GenBank/DDBJ databases">
        <title>Genomic Encyclopedia of Archaeal and Bacterial Type Strains, Phase II (KMG-II): from individual species to whole genera.</title>
        <authorList>
            <person name="Goeker M."/>
        </authorList>
    </citation>
    <scope>NUCLEOTIDE SEQUENCE [LARGE SCALE GENOMIC DNA]</scope>
    <source>
        <strain evidence="7 8">DSM 17008</strain>
    </source>
</reference>
<comment type="caution">
    <text evidence="7">The sequence shown here is derived from an EMBL/GenBank/DDBJ whole genome shotgun (WGS) entry which is preliminary data.</text>
</comment>
<proteinExistence type="inferred from homology"/>
<evidence type="ECO:0000259" key="6">
    <source>
        <dbReference type="SMART" id="SM00470"/>
    </source>
</evidence>
<dbReference type="Pfam" id="PF02195">
    <property type="entry name" value="ParB_N"/>
    <property type="match status" value="1"/>
</dbReference>
<dbReference type="GO" id="GO:0005694">
    <property type="term" value="C:chromosome"/>
    <property type="evidence" value="ECO:0007669"/>
    <property type="project" value="TreeGrafter"/>
</dbReference>
<dbReference type="PANTHER" id="PTHR33375:SF1">
    <property type="entry name" value="CHROMOSOME-PARTITIONING PROTEIN PARB-RELATED"/>
    <property type="match status" value="1"/>
</dbReference>
<protein>
    <submittedName>
        <fullName evidence="7">ParB family chromosome partitioning protein</fullName>
    </submittedName>
</protein>
<dbReference type="FunFam" id="1.10.10.2830:FF:000001">
    <property type="entry name" value="Chromosome partitioning protein ParB"/>
    <property type="match status" value="1"/>
</dbReference>
<dbReference type="SUPFAM" id="SSF109709">
    <property type="entry name" value="KorB DNA-binding domain-like"/>
    <property type="match status" value="1"/>
</dbReference>
<evidence type="ECO:0000256" key="2">
    <source>
        <dbReference type="ARBA" id="ARBA00006295"/>
    </source>
</evidence>
<dbReference type="CDD" id="cd16393">
    <property type="entry name" value="SPO0J_N"/>
    <property type="match status" value="1"/>
</dbReference>
<name>A0A419UTY8_9BACL</name>
<keyword evidence="4" id="KW-0238">DNA-binding</keyword>
<dbReference type="FunFam" id="3.90.1530.30:FF:000001">
    <property type="entry name" value="Chromosome partitioning protein ParB"/>
    <property type="match status" value="1"/>
</dbReference>
<organism evidence="7 8">
    <name type="scientific">Sinobaca qinghaiensis</name>
    <dbReference type="NCBI Taxonomy" id="342944"/>
    <lineage>
        <taxon>Bacteria</taxon>
        <taxon>Bacillati</taxon>
        <taxon>Bacillota</taxon>
        <taxon>Bacilli</taxon>
        <taxon>Bacillales</taxon>
        <taxon>Sporolactobacillaceae</taxon>
        <taxon>Sinobaca</taxon>
    </lineage>
</organism>
<gene>
    <name evidence="7" type="ORF">ATL39_3364</name>
</gene>
<sequence length="283" mass="32367">MAKGLGRGLNAFFPEEKTAKTESVQDIEVNQLRPNPYQPRQVFDKEALQELSQSISEQGIVQPLIVRKSIKGYDIVAGERRLRASKIAGLQTVPAIVKQLTDEQMMEIALIENLQRENLNALEEAKAYEKLMDHLSFTQDELAKRVGKSRPHITNYLRLLQLPKNVQQMVEKKELTMGHARALLSIKDNKTIDQLAGDIVKNQWNVRKTEEIIKAMHEKKEDVSRETSKPSPSIFIRSTENSLKSYFGTKVAIKQGKKKGKIEIDFFSEEDLKRIIELLDKNE</sequence>
<dbReference type="InterPro" id="IPR050336">
    <property type="entry name" value="Chromosome_partition/occlusion"/>
</dbReference>
<dbReference type="InterPro" id="IPR041468">
    <property type="entry name" value="HTH_ParB/Spo0J"/>
</dbReference>
<dbReference type="GO" id="GO:0009295">
    <property type="term" value="C:nucleoid"/>
    <property type="evidence" value="ECO:0007669"/>
    <property type="project" value="UniProtKB-SubCell"/>
</dbReference>
<dbReference type="NCBIfam" id="TIGR00180">
    <property type="entry name" value="parB_part"/>
    <property type="match status" value="1"/>
</dbReference>
<dbReference type="Gene3D" id="1.10.10.2830">
    <property type="match status" value="1"/>
</dbReference>
<dbReference type="SMART" id="SM00470">
    <property type="entry name" value="ParB"/>
    <property type="match status" value="1"/>
</dbReference>
<dbReference type="InterPro" id="IPR004437">
    <property type="entry name" value="ParB/RepB/Spo0J"/>
</dbReference>
<comment type="similarity">
    <text evidence="2">Belongs to the ParB family.</text>
</comment>
<evidence type="ECO:0000256" key="4">
    <source>
        <dbReference type="ARBA" id="ARBA00023125"/>
    </source>
</evidence>
<dbReference type="GO" id="GO:0007059">
    <property type="term" value="P:chromosome segregation"/>
    <property type="evidence" value="ECO:0007669"/>
    <property type="project" value="UniProtKB-KW"/>
</dbReference>
<evidence type="ECO:0000256" key="3">
    <source>
        <dbReference type="ARBA" id="ARBA00022829"/>
    </source>
</evidence>
<dbReference type="OrthoDB" id="9802051at2"/>
<keyword evidence="8" id="KW-1185">Reference proteome</keyword>
<dbReference type="Pfam" id="PF17762">
    <property type="entry name" value="HTH_ParB"/>
    <property type="match status" value="1"/>
</dbReference>
<dbReference type="Pfam" id="PF23552">
    <property type="entry name" value="ParB_C"/>
    <property type="match status" value="1"/>
</dbReference>
<dbReference type="GO" id="GO:0045881">
    <property type="term" value="P:positive regulation of sporulation resulting in formation of a cellular spore"/>
    <property type="evidence" value="ECO:0007669"/>
    <property type="project" value="TreeGrafter"/>
</dbReference>
<dbReference type="EMBL" id="RAPK01000013">
    <property type="protein sequence ID" value="RKD68093.1"/>
    <property type="molecule type" value="Genomic_DNA"/>
</dbReference>
<dbReference type="InterPro" id="IPR057240">
    <property type="entry name" value="ParB_dimer_C"/>
</dbReference>
<dbReference type="AlphaFoldDB" id="A0A419UTY8"/>
<feature type="domain" description="ParB-like N-terminal" evidence="6">
    <location>
        <begin position="25"/>
        <end position="114"/>
    </location>
</feature>
<dbReference type="GO" id="GO:0003677">
    <property type="term" value="F:DNA binding"/>
    <property type="evidence" value="ECO:0007669"/>
    <property type="project" value="UniProtKB-KW"/>
</dbReference>
<dbReference type="InterPro" id="IPR003115">
    <property type="entry name" value="ParB_N"/>
</dbReference>
<dbReference type="SUPFAM" id="SSF110849">
    <property type="entry name" value="ParB/Sulfiredoxin"/>
    <property type="match status" value="1"/>
</dbReference>
<keyword evidence="5" id="KW-0175">Coiled coil</keyword>
<evidence type="ECO:0000256" key="1">
    <source>
        <dbReference type="ARBA" id="ARBA00004453"/>
    </source>
</evidence>
<dbReference type="InterPro" id="IPR036086">
    <property type="entry name" value="ParB/Sulfiredoxin_sf"/>
</dbReference>
<dbReference type="Gene3D" id="3.90.1530.30">
    <property type="match status" value="1"/>
</dbReference>
<accession>A0A419UTY8</accession>
<dbReference type="Proteomes" id="UP000285120">
    <property type="component" value="Unassembled WGS sequence"/>
</dbReference>
<feature type="coiled-coil region" evidence="5">
    <location>
        <begin position="97"/>
        <end position="131"/>
    </location>
</feature>
<dbReference type="RefSeq" id="WP_120194493.1">
    <property type="nucleotide sequence ID" value="NZ_RAPK01000013.1"/>
</dbReference>
<evidence type="ECO:0000313" key="7">
    <source>
        <dbReference type="EMBL" id="RKD68093.1"/>
    </source>
</evidence>